<protein>
    <submittedName>
        <fullName evidence="1">Uncharacterized protein</fullName>
    </submittedName>
</protein>
<evidence type="ECO:0000313" key="1">
    <source>
        <dbReference type="EMBL" id="KAK4023374.1"/>
    </source>
</evidence>
<reference evidence="1 2" key="1">
    <citation type="journal article" date="2023" name="Nucleic Acids Res.">
        <title>The hologenome of Daphnia magna reveals possible DNA methylation and microbiome-mediated evolution of the host genome.</title>
        <authorList>
            <person name="Chaturvedi A."/>
            <person name="Li X."/>
            <person name="Dhandapani V."/>
            <person name="Marshall H."/>
            <person name="Kissane S."/>
            <person name="Cuenca-Cambronero M."/>
            <person name="Asole G."/>
            <person name="Calvet F."/>
            <person name="Ruiz-Romero M."/>
            <person name="Marangio P."/>
            <person name="Guigo R."/>
            <person name="Rago D."/>
            <person name="Mirbahai L."/>
            <person name="Eastwood N."/>
            <person name="Colbourne J.K."/>
            <person name="Zhou J."/>
            <person name="Mallon E."/>
            <person name="Orsini L."/>
        </authorList>
    </citation>
    <scope>NUCLEOTIDE SEQUENCE [LARGE SCALE GENOMIC DNA]</scope>
    <source>
        <strain evidence="1">LRV0_1</strain>
    </source>
</reference>
<sequence length="62" mass="6983">MGFYDEGSLARMNNWDGKNQRILINMLLIIKKGVGLLTSMLHNKHQLTAFGNIVAYGITTLF</sequence>
<keyword evidence="2" id="KW-1185">Reference proteome</keyword>
<dbReference type="Proteomes" id="UP001234178">
    <property type="component" value="Unassembled WGS sequence"/>
</dbReference>
<dbReference type="EMBL" id="JAOYFB010000037">
    <property type="protein sequence ID" value="KAK4023374.1"/>
    <property type="molecule type" value="Genomic_DNA"/>
</dbReference>
<accession>A0ABR0AE30</accession>
<name>A0ABR0AE30_9CRUS</name>
<evidence type="ECO:0000313" key="2">
    <source>
        <dbReference type="Proteomes" id="UP001234178"/>
    </source>
</evidence>
<comment type="caution">
    <text evidence="1">The sequence shown here is derived from an EMBL/GenBank/DDBJ whole genome shotgun (WGS) entry which is preliminary data.</text>
</comment>
<gene>
    <name evidence="1" type="ORF">OUZ56_008790</name>
</gene>
<organism evidence="1 2">
    <name type="scientific">Daphnia magna</name>
    <dbReference type="NCBI Taxonomy" id="35525"/>
    <lineage>
        <taxon>Eukaryota</taxon>
        <taxon>Metazoa</taxon>
        <taxon>Ecdysozoa</taxon>
        <taxon>Arthropoda</taxon>
        <taxon>Crustacea</taxon>
        <taxon>Branchiopoda</taxon>
        <taxon>Diplostraca</taxon>
        <taxon>Cladocera</taxon>
        <taxon>Anomopoda</taxon>
        <taxon>Daphniidae</taxon>
        <taxon>Daphnia</taxon>
    </lineage>
</organism>
<proteinExistence type="predicted"/>